<proteinExistence type="predicted"/>
<reference evidence="1" key="1">
    <citation type="journal article" date="2020" name="Stud. Mycol.">
        <title>101 Dothideomycetes genomes: a test case for predicting lifestyles and emergence of pathogens.</title>
        <authorList>
            <person name="Haridas S."/>
            <person name="Albert R."/>
            <person name="Binder M."/>
            <person name="Bloem J."/>
            <person name="Labutti K."/>
            <person name="Salamov A."/>
            <person name="Andreopoulos B."/>
            <person name="Baker S."/>
            <person name="Barry K."/>
            <person name="Bills G."/>
            <person name="Bluhm B."/>
            <person name="Cannon C."/>
            <person name="Castanera R."/>
            <person name="Culley D."/>
            <person name="Daum C."/>
            <person name="Ezra D."/>
            <person name="Gonzalez J."/>
            <person name="Henrissat B."/>
            <person name="Kuo A."/>
            <person name="Liang C."/>
            <person name="Lipzen A."/>
            <person name="Lutzoni F."/>
            <person name="Magnuson J."/>
            <person name="Mondo S."/>
            <person name="Nolan M."/>
            <person name="Ohm R."/>
            <person name="Pangilinan J."/>
            <person name="Park H.-J."/>
            <person name="Ramirez L."/>
            <person name="Alfaro M."/>
            <person name="Sun H."/>
            <person name="Tritt A."/>
            <person name="Yoshinaga Y."/>
            <person name="Zwiers L.-H."/>
            <person name="Turgeon B."/>
            <person name="Goodwin S."/>
            <person name="Spatafora J."/>
            <person name="Crous P."/>
            <person name="Grigoriev I."/>
        </authorList>
    </citation>
    <scope>NUCLEOTIDE SEQUENCE</scope>
    <source>
        <strain evidence="1">CBS 379.55</strain>
    </source>
</reference>
<dbReference type="GeneID" id="54555010"/>
<dbReference type="AlphaFoldDB" id="A0A6A6JVU2"/>
<accession>A0A6A6JVU2</accession>
<name>A0A6A6JVU2_WESOR</name>
<dbReference type="Proteomes" id="UP000800097">
    <property type="component" value="Unassembled WGS sequence"/>
</dbReference>
<dbReference type="EMBL" id="ML986484">
    <property type="protein sequence ID" value="KAF2280731.1"/>
    <property type="molecule type" value="Genomic_DNA"/>
</dbReference>
<evidence type="ECO:0000313" key="2">
    <source>
        <dbReference type="Proteomes" id="UP000800097"/>
    </source>
</evidence>
<keyword evidence="2" id="KW-1185">Reference proteome</keyword>
<dbReference type="OrthoDB" id="3799620at2759"/>
<evidence type="ECO:0000313" key="1">
    <source>
        <dbReference type="EMBL" id="KAF2280731.1"/>
    </source>
</evidence>
<organism evidence="1 2">
    <name type="scientific">Westerdykella ornata</name>
    <dbReference type="NCBI Taxonomy" id="318751"/>
    <lineage>
        <taxon>Eukaryota</taxon>
        <taxon>Fungi</taxon>
        <taxon>Dikarya</taxon>
        <taxon>Ascomycota</taxon>
        <taxon>Pezizomycotina</taxon>
        <taxon>Dothideomycetes</taxon>
        <taxon>Pleosporomycetidae</taxon>
        <taxon>Pleosporales</taxon>
        <taxon>Sporormiaceae</taxon>
        <taxon>Westerdykella</taxon>
    </lineage>
</organism>
<gene>
    <name evidence="1" type="ORF">EI97DRAFT_471705</name>
</gene>
<dbReference type="RefSeq" id="XP_033658268.1">
    <property type="nucleotide sequence ID" value="XM_033801835.1"/>
</dbReference>
<protein>
    <submittedName>
        <fullName evidence="1">Uncharacterized protein</fullName>
    </submittedName>
</protein>
<sequence length="380" mass="43630">MDDMTSLMSAFRKAEVDPVTGLTQSFAEAHIDDVEMADAHGVEEEGNPHPNGHLTLPGLDPKIRAMIFEELWGETPVIESFFRGHPMYVGRGDTRMPVTRREKEAFIGHGLPTWLLTSKQFLNEGLKHFAAKEVKISWNRAETPGYWDAKLPPTIKRFWSRSFGLLELTIGAAKKISIQEYLDDTFQRVKGLDRSAGGDFADFVDALLDAGTKVRLLRFNIILDYNWILDQNFKCGISLVQMRKLAPLPLERLIIEFRSNAHPWRATYDIVRNSRFTMAIRAEINGVVRHIFGHDAVENEILFDPNDIEYFSSQEEYNIQMQQIVASSLLREYENVMRERKEELAASQYRRIPEDDPFEYLDCGATLQFDCKKDADTAME</sequence>